<dbReference type="InterPro" id="IPR012338">
    <property type="entry name" value="Beta-lactam/transpept-like"/>
</dbReference>
<dbReference type="EMBL" id="ARYM01000002">
    <property type="protein sequence ID" value="KDA00083.1"/>
    <property type="molecule type" value="Genomic_DNA"/>
</dbReference>
<dbReference type="PANTHER" id="PTHR46825:SF15">
    <property type="entry name" value="BETA-LACTAMASE-RELATED DOMAIN-CONTAINING PROTEIN"/>
    <property type="match status" value="1"/>
</dbReference>
<organism evidence="3 4">
    <name type="scientific">Hyphomonas polymorpha PS728</name>
    <dbReference type="NCBI Taxonomy" id="1280954"/>
    <lineage>
        <taxon>Bacteria</taxon>
        <taxon>Pseudomonadati</taxon>
        <taxon>Pseudomonadota</taxon>
        <taxon>Alphaproteobacteria</taxon>
        <taxon>Hyphomonadales</taxon>
        <taxon>Hyphomonadaceae</taxon>
        <taxon>Hyphomonas</taxon>
    </lineage>
</organism>
<evidence type="ECO:0000313" key="4">
    <source>
        <dbReference type="Proteomes" id="UP000027100"/>
    </source>
</evidence>
<dbReference type="RefSeq" id="WP_035593774.1">
    <property type="nucleotide sequence ID" value="NZ_ARYM01000002.1"/>
</dbReference>
<comment type="caution">
    <text evidence="3">The sequence shown here is derived from an EMBL/GenBank/DDBJ whole genome shotgun (WGS) entry which is preliminary data.</text>
</comment>
<proteinExistence type="predicted"/>
<name>A0A062VHZ2_9PROT</name>
<keyword evidence="4" id="KW-1185">Reference proteome</keyword>
<dbReference type="eggNOG" id="COG1680">
    <property type="taxonomic scope" value="Bacteria"/>
</dbReference>
<dbReference type="InterPro" id="IPR050491">
    <property type="entry name" value="AmpC-like"/>
</dbReference>
<gene>
    <name evidence="3" type="ORF">HPO_01677</name>
</gene>
<dbReference type="InterPro" id="IPR001466">
    <property type="entry name" value="Beta-lactam-related"/>
</dbReference>
<dbReference type="AlphaFoldDB" id="A0A062VHZ2"/>
<feature type="chain" id="PRO_5001615700" evidence="1">
    <location>
        <begin position="22"/>
        <end position="412"/>
    </location>
</feature>
<dbReference type="Pfam" id="PF00144">
    <property type="entry name" value="Beta-lactamase"/>
    <property type="match status" value="1"/>
</dbReference>
<dbReference type="Proteomes" id="UP000027100">
    <property type="component" value="Unassembled WGS sequence"/>
</dbReference>
<evidence type="ECO:0000256" key="1">
    <source>
        <dbReference type="SAM" id="SignalP"/>
    </source>
</evidence>
<sequence>MIRFGAFLLGFMGCVAGIAQAQSPQPVPAHPPVQASVLVAPQPVNFDRLDERLTRLSRETDMVGLAVAVIERGEITFARGYGVTAYGEDPVTRNTVFRWASLSKGVASSLTAKLANEGRFALDDTLASFKTTLRLPGKGEEAATLEDLLAHRVGVVSNAYDTMLEDGRNPADIRRSLAGLKVVCPIRDCHSYQNVAFDAVTEIVEAATGMSYGAAVDVTLFKPLQMTTASTGRAGLVGSASWAKPYEMKRGAPQPVRQTVKEPYYRVPAAGGVNGSILDLAQFARAQMGLAPDVLTPETLVTLHTPRVYTPREQSRLGNQYENRMRDARYGLGWRTYKYDITGARVVGHRGAVEGYRSLMLFDPELDSGVVVLWNSNSRRPVGIELEVMDMIYGLPPHDWMRIDPPAAGAAK</sequence>
<dbReference type="SUPFAM" id="SSF56601">
    <property type="entry name" value="beta-lactamase/transpeptidase-like"/>
    <property type="match status" value="1"/>
</dbReference>
<reference evidence="3 4" key="1">
    <citation type="journal article" date="2014" name="Antonie Van Leeuwenhoek">
        <title>Hyphomonas beringensis sp. nov. and Hyphomonas chukchiensis sp. nov., isolated from surface seawater of the Bering Sea and Chukchi Sea.</title>
        <authorList>
            <person name="Li C."/>
            <person name="Lai Q."/>
            <person name="Li G."/>
            <person name="Dong C."/>
            <person name="Wang J."/>
            <person name="Liao Y."/>
            <person name="Shao Z."/>
        </authorList>
    </citation>
    <scope>NUCLEOTIDE SEQUENCE [LARGE SCALE GENOMIC DNA]</scope>
    <source>
        <strain evidence="3 4">PS728</strain>
    </source>
</reference>
<dbReference type="STRING" id="1280954.HPO_01677"/>
<feature type="domain" description="Beta-lactamase-related" evidence="2">
    <location>
        <begin position="50"/>
        <end position="379"/>
    </location>
</feature>
<evidence type="ECO:0000259" key="2">
    <source>
        <dbReference type="Pfam" id="PF00144"/>
    </source>
</evidence>
<evidence type="ECO:0000313" key="3">
    <source>
        <dbReference type="EMBL" id="KDA00083.1"/>
    </source>
</evidence>
<accession>A0A062VHZ2</accession>
<keyword evidence="1" id="KW-0732">Signal</keyword>
<dbReference type="PANTHER" id="PTHR46825">
    <property type="entry name" value="D-ALANYL-D-ALANINE-CARBOXYPEPTIDASE/ENDOPEPTIDASE AMPH"/>
    <property type="match status" value="1"/>
</dbReference>
<protein>
    <submittedName>
        <fullName evidence="3">Beta-lactamase</fullName>
    </submittedName>
</protein>
<dbReference type="PATRIC" id="fig|1280954.3.peg.344"/>
<dbReference type="OrthoDB" id="119951at2"/>
<dbReference type="Gene3D" id="3.40.710.10">
    <property type="entry name" value="DD-peptidase/beta-lactamase superfamily"/>
    <property type="match status" value="1"/>
</dbReference>
<feature type="signal peptide" evidence="1">
    <location>
        <begin position="1"/>
        <end position="21"/>
    </location>
</feature>